<dbReference type="InterPro" id="IPR000313">
    <property type="entry name" value="PWWP_dom"/>
</dbReference>
<dbReference type="InterPro" id="IPR011011">
    <property type="entry name" value="Znf_FYVE_PHD"/>
</dbReference>
<evidence type="ECO:0000256" key="9">
    <source>
        <dbReference type="PROSITE-ProRule" id="PRU00146"/>
    </source>
</evidence>
<feature type="compositionally biased region" description="Basic residues" evidence="10">
    <location>
        <begin position="132"/>
        <end position="144"/>
    </location>
</feature>
<evidence type="ECO:0000259" key="11">
    <source>
        <dbReference type="PROSITE" id="PS50014"/>
    </source>
</evidence>
<feature type="domain" description="PHD-type" evidence="12">
    <location>
        <begin position="293"/>
        <end position="343"/>
    </location>
</feature>
<proteinExistence type="predicted"/>
<dbReference type="Pfam" id="PF13832">
    <property type="entry name" value="zf-HC5HC2H_2"/>
    <property type="match status" value="1"/>
</dbReference>
<keyword evidence="7" id="KW-0539">Nucleus</keyword>
<feature type="domain" description="Bromo" evidence="11">
    <location>
        <begin position="658"/>
        <end position="713"/>
    </location>
</feature>
<dbReference type="EMBL" id="QMKO01001450">
    <property type="protein sequence ID" value="RTG90300.1"/>
    <property type="molecule type" value="Genomic_DNA"/>
</dbReference>
<dbReference type="PROSITE" id="PS50016">
    <property type="entry name" value="ZF_PHD_2"/>
    <property type="match status" value="1"/>
</dbReference>
<dbReference type="InterPro" id="IPR034732">
    <property type="entry name" value="EPHD"/>
</dbReference>
<gene>
    <name evidence="15" type="ORF">DC041_0011823</name>
</gene>
<dbReference type="GO" id="GO:0005634">
    <property type="term" value="C:nucleus"/>
    <property type="evidence" value="ECO:0007669"/>
    <property type="project" value="UniProtKB-SubCell"/>
</dbReference>
<dbReference type="SMART" id="SM00249">
    <property type="entry name" value="PHD"/>
    <property type="match status" value="2"/>
</dbReference>
<evidence type="ECO:0000313" key="15">
    <source>
        <dbReference type="EMBL" id="RTG90300.1"/>
    </source>
</evidence>
<dbReference type="InterPro" id="IPR001487">
    <property type="entry name" value="Bromodomain"/>
</dbReference>
<dbReference type="SUPFAM" id="SSF57903">
    <property type="entry name" value="FYVE/PHD zinc finger"/>
    <property type="match status" value="1"/>
</dbReference>
<dbReference type="Pfam" id="PF00439">
    <property type="entry name" value="Bromodomain"/>
    <property type="match status" value="1"/>
</dbReference>
<dbReference type="FunFam" id="3.30.40.10:FF:000008">
    <property type="entry name" value="Bromodomain containing 1, isoform CRA_a"/>
    <property type="match status" value="1"/>
</dbReference>
<dbReference type="Gene3D" id="1.20.920.10">
    <property type="entry name" value="Bromodomain-like"/>
    <property type="match status" value="1"/>
</dbReference>
<evidence type="ECO:0000259" key="12">
    <source>
        <dbReference type="PROSITE" id="PS50016"/>
    </source>
</evidence>
<dbReference type="PANTHER" id="PTHR13793:SF107">
    <property type="entry name" value="BROMODOMAIN-CONTAINING PROTEIN HOMOLOG"/>
    <property type="match status" value="1"/>
</dbReference>
<feature type="domain" description="PHD-type" evidence="14">
    <location>
        <begin position="347"/>
        <end position="464"/>
    </location>
</feature>
<feature type="compositionally biased region" description="Basic and acidic residues" evidence="10">
    <location>
        <begin position="1530"/>
        <end position="1552"/>
    </location>
</feature>
<evidence type="ECO:0000256" key="8">
    <source>
        <dbReference type="PROSITE-ProRule" id="PRU00035"/>
    </source>
</evidence>
<dbReference type="SMART" id="SM00297">
    <property type="entry name" value="BROMO"/>
    <property type="match status" value="1"/>
</dbReference>
<feature type="compositionally biased region" description="Polar residues" evidence="10">
    <location>
        <begin position="1455"/>
        <end position="1473"/>
    </location>
</feature>
<dbReference type="Gene3D" id="3.30.40.10">
    <property type="entry name" value="Zinc/RING finger domain, C3HC4 (zinc finger)"/>
    <property type="match status" value="2"/>
</dbReference>
<dbReference type="FunFam" id="2.30.30.140:FF:000008">
    <property type="entry name" value="Bromodomain containing 1, isoform CRA_b"/>
    <property type="match status" value="1"/>
</dbReference>
<keyword evidence="5" id="KW-0862">Zinc</keyword>
<dbReference type="InterPro" id="IPR001965">
    <property type="entry name" value="Znf_PHD"/>
</dbReference>
<dbReference type="InterPro" id="IPR036427">
    <property type="entry name" value="Bromodomain-like_sf"/>
</dbReference>
<dbReference type="CDD" id="cd15572">
    <property type="entry name" value="PHD_BRPF"/>
    <property type="match status" value="1"/>
</dbReference>
<feature type="compositionally biased region" description="Acidic residues" evidence="10">
    <location>
        <begin position="1009"/>
        <end position="1027"/>
    </location>
</feature>
<accession>A0A430QRH5</accession>
<dbReference type="PROSITE" id="PS50014">
    <property type="entry name" value="BROMODOMAIN_2"/>
    <property type="match status" value="1"/>
</dbReference>
<keyword evidence="6 8" id="KW-0103">Bromodomain</keyword>
<keyword evidence="16" id="KW-1185">Reference proteome</keyword>
<dbReference type="CDD" id="cd15670">
    <property type="entry name" value="ePHD_BRPF"/>
    <property type="match status" value="1"/>
</dbReference>
<keyword evidence="2" id="KW-0479">Metal-binding</keyword>
<dbReference type="InterPro" id="IPR019786">
    <property type="entry name" value="Zinc_finger_PHD-type_CS"/>
</dbReference>
<evidence type="ECO:0000313" key="16">
    <source>
        <dbReference type="Proteomes" id="UP000290809"/>
    </source>
</evidence>
<feature type="region of interest" description="Disordered" evidence="10">
    <location>
        <begin position="1004"/>
        <end position="1065"/>
    </location>
</feature>
<evidence type="ECO:0000256" key="2">
    <source>
        <dbReference type="ARBA" id="ARBA00022723"/>
    </source>
</evidence>
<evidence type="ECO:0000259" key="14">
    <source>
        <dbReference type="PROSITE" id="PS51805"/>
    </source>
</evidence>
<dbReference type="InterPro" id="IPR019787">
    <property type="entry name" value="Znf_PHD-finger"/>
</dbReference>
<evidence type="ECO:0000256" key="3">
    <source>
        <dbReference type="ARBA" id="ARBA00022737"/>
    </source>
</evidence>
<evidence type="ECO:0000256" key="6">
    <source>
        <dbReference type="ARBA" id="ARBA00023117"/>
    </source>
</evidence>
<dbReference type="PRINTS" id="PR00503">
    <property type="entry name" value="BROMODOMAIN"/>
</dbReference>
<dbReference type="STRING" id="6184.A0A430QRH5"/>
<feature type="compositionally biased region" description="Polar residues" evidence="10">
    <location>
        <begin position="1033"/>
        <end position="1043"/>
    </location>
</feature>
<dbReference type="InterPro" id="IPR050701">
    <property type="entry name" value="Histone_Mod_Regulator"/>
</dbReference>
<feature type="region of interest" description="Disordered" evidence="10">
    <location>
        <begin position="119"/>
        <end position="151"/>
    </location>
</feature>
<name>A0A430QRH5_SCHBO</name>
<evidence type="ECO:0000256" key="1">
    <source>
        <dbReference type="ARBA" id="ARBA00004123"/>
    </source>
</evidence>
<evidence type="ECO:0000256" key="5">
    <source>
        <dbReference type="ARBA" id="ARBA00022833"/>
    </source>
</evidence>
<dbReference type="Gene3D" id="2.30.30.140">
    <property type="match status" value="1"/>
</dbReference>
<evidence type="ECO:0000256" key="7">
    <source>
        <dbReference type="ARBA" id="ARBA00023242"/>
    </source>
</evidence>
<feature type="region of interest" description="Disordered" evidence="10">
    <location>
        <begin position="889"/>
        <end position="914"/>
    </location>
</feature>
<dbReference type="PANTHER" id="PTHR13793">
    <property type="entry name" value="PHD FINGER PROTEINS"/>
    <property type="match status" value="1"/>
</dbReference>
<organism evidence="15 16">
    <name type="scientific">Schistosoma bovis</name>
    <name type="common">Blood fluke</name>
    <dbReference type="NCBI Taxonomy" id="6184"/>
    <lineage>
        <taxon>Eukaryota</taxon>
        <taxon>Metazoa</taxon>
        <taxon>Spiralia</taxon>
        <taxon>Lophotrochozoa</taxon>
        <taxon>Platyhelminthes</taxon>
        <taxon>Trematoda</taxon>
        <taxon>Digenea</taxon>
        <taxon>Strigeidida</taxon>
        <taxon>Schistosomatoidea</taxon>
        <taxon>Schistosomatidae</taxon>
        <taxon>Schistosoma</taxon>
    </lineage>
</organism>
<dbReference type="GO" id="GO:0008270">
    <property type="term" value="F:zinc ion binding"/>
    <property type="evidence" value="ECO:0007669"/>
    <property type="project" value="UniProtKB-KW"/>
</dbReference>
<dbReference type="InterPro" id="IPR019542">
    <property type="entry name" value="Enhancer_polycomb-like_N"/>
</dbReference>
<dbReference type="Proteomes" id="UP000290809">
    <property type="component" value="Unassembled WGS sequence"/>
</dbReference>
<dbReference type="SUPFAM" id="SSF63748">
    <property type="entry name" value="Tudor/PWWP/MBT"/>
    <property type="match status" value="1"/>
</dbReference>
<dbReference type="Pfam" id="PF13831">
    <property type="entry name" value="PHD_2"/>
    <property type="match status" value="1"/>
</dbReference>
<feature type="compositionally biased region" description="Polar residues" evidence="10">
    <location>
        <begin position="1556"/>
        <end position="1573"/>
    </location>
</feature>
<dbReference type="SUPFAM" id="SSF47370">
    <property type="entry name" value="Bromodomain"/>
    <property type="match status" value="1"/>
</dbReference>
<sequence length="1605" mass="180699">MLLHRPPAPIDIPGPLVNGEVSSNFKCASALENGSDQIGKAPVVFGHPTENLYRQQSKTPMTFTDAHTSVVFEASPATKGHTFRCNICVPLTICLQNMSNKVEDKDSCTSAQVLSKPEGVPINKKQPSSRSKMLHHKNKGRIKNNKSGSTIGQFSDKQQSDLCGKGSLYTNGIEVNNVIEVPKAVYSIDPEFSIRKSVRLKEGSSYIRFIEKTSDELDEVVEYDLDEEDLFWLKRINAKRNSLSLPPVSESTLEWIMDRFEKKARFRLFTSNGCETTDVFPDIGGNHSGIDEDAVCAVCQDGTCENTNVILFCDVCNLAVHQECYGVPYVPEGPWLCRKCLHSPSEPVSCVLCPNRGGAFKKTTDDRWAHVICGLWVPEVMFANLTFLEPLEGIDRIATARWRLQCFICKQRNVGACIQCHKSSCYRAFHVTCAQHAGLYMKIEHTDDPGDLGIRKSAFCDQHCPPDHFSSSNKGMYAHSDSDGPQSPERAARIHLRKARKILAERRNSKPSVCVPIVSKAKLDNTLAFLQLILSKLSGVSGDKMEFLKQTYAFWKLKREFRRGVPLLKRLQACSLHRSAANFAVAATTGDAESHRMRAHLKFWQQLRQDLERGRLLSELIRKRERIKRDIFRLFVTEIEFKIKPLVVFQLRFIDQLQALDTNQFFAEPVEPSLAPDYSLIIKKPMDFSTMRKKIENFEYCTINELLSDFNLIKPIISEALTIAKQINFCPKTGLLVENVQIKTETNEQSSHQDNIENSSKTNENCIQSVNSLNTSYNYRENPTNSPVLHHLSTTRKPSKCSLTTNEQRVHSPLKELINCDRNSSVPSSIRSRLRSFHSPTKPNQSPISFTTNGNFEFISPNNATTSTTTIVNGTTTTNSIVDSSVLPRKRRLSSTNGDRELHLSPTLHNGDCRKPSKLARLQSHSPGNAFAQAYTNSANCFENLIKSPGNNESTNCKWNPSNLLAANDSNCLQIRQVARSTNEMNGLISLSNGPAFTRYRIGRLSRGDDEDDEDDSEETDEDESDDGCIVYPNTNSSTPNPSHDSDRSLCRHYQQQRSKQDPEVEINKKSNIVNRTTTLIGTSRMAFANKRSPVSRLKSAYRFKTKQTSMNIRKYKHKRRSSSLGKFTAKNKLHTTELNIPSPILVPSNDSHMTSDFDTLFTKFLPKTGIIKSNNIQRDHDIVNINFESVNRSDHIDLPLDNEFDTKANCIADPLSVSSNIETSYTSNSKPLKSPLSRVSSRGSVGEDIFTEHQFSPLDIVWAKCLGSPWYPAIIVDPDANEGYSHNGVPIPLPPESVLKWGKRIASNKSTDDLELLLVLFFDTKRTWQWLSPQKLQPLGINKELDYERLREGRKSKMKHSGIPMGGDGGSIPRRDDLVKPKKKQEVAEREAANMALWKHCALTQDPLRQPVVSCLLGRLYNKESVINKLLSKSNGDGFSDHIKKLRDVKELRLSSTSSDNQEPQCGTSFSSDDIILINPQTKDEIEVAKTRLINFQTASKTRKRSSANRVSEQSDLIDENNIPNKKTLVQDKTLEGKKKSETSSELEKPVIDPQPQQETSGTSRSIQEDPNLSSAYKSLFNTCEQAKRQQKSHWVTFNPLYFR</sequence>
<feature type="region of interest" description="Disordered" evidence="10">
    <location>
        <begin position="1357"/>
        <end position="1380"/>
    </location>
</feature>
<dbReference type="PROSITE" id="PS01359">
    <property type="entry name" value="ZF_PHD_1"/>
    <property type="match status" value="1"/>
</dbReference>
<feature type="region of interest" description="Disordered" evidence="10">
    <location>
        <begin position="1500"/>
        <end position="1573"/>
    </location>
</feature>
<keyword evidence="4 9" id="KW-0863">Zinc-finger</keyword>
<dbReference type="PROSITE" id="PS51805">
    <property type="entry name" value="EPHD"/>
    <property type="match status" value="1"/>
</dbReference>
<feature type="region of interest" description="Disordered" evidence="10">
    <location>
        <begin position="778"/>
        <end position="807"/>
    </location>
</feature>
<feature type="domain" description="PWWP" evidence="13">
    <location>
        <begin position="1258"/>
        <end position="1343"/>
    </location>
</feature>
<dbReference type="Pfam" id="PF00855">
    <property type="entry name" value="PWWP"/>
    <property type="match status" value="1"/>
</dbReference>
<dbReference type="PROSITE" id="PS50812">
    <property type="entry name" value="PWWP"/>
    <property type="match status" value="1"/>
</dbReference>
<feature type="compositionally biased region" description="Polar residues" evidence="10">
    <location>
        <begin position="778"/>
        <end position="787"/>
    </location>
</feature>
<comment type="caution">
    <text evidence="15">The sequence shown here is derived from an EMBL/GenBank/DDBJ whole genome shotgun (WGS) entry which is preliminary data.</text>
</comment>
<evidence type="ECO:0000259" key="13">
    <source>
        <dbReference type="PROSITE" id="PS50812"/>
    </source>
</evidence>
<dbReference type="Pfam" id="PF10513">
    <property type="entry name" value="EPL1"/>
    <property type="match status" value="1"/>
</dbReference>
<feature type="region of interest" description="Disordered" evidence="10">
    <location>
        <begin position="1455"/>
        <end position="1474"/>
    </location>
</feature>
<reference evidence="15 16" key="1">
    <citation type="journal article" date="2019" name="PLoS Pathog.">
        <title>Genome sequence of the bovine parasite Schistosoma bovis Tanzania.</title>
        <authorList>
            <person name="Oey H."/>
            <person name="Zakrzewski M."/>
            <person name="Gobert G."/>
            <person name="Gravermann K."/>
            <person name="Stoye J."/>
            <person name="Jones M."/>
            <person name="Mcmanus D."/>
            <person name="Krause L."/>
        </authorList>
    </citation>
    <scope>NUCLEOTIDE SEQUENCE [LARGE SCALE GENOMIC DNA]</scope>
    <source>
        <strain evidence="15 16">TAN1997</strain>
    </source>
</reference>
<evidence type="ECO:0000256" key="4">
    <source>
        <dbReference type="ARBA" id="ARBA00022771"/>
    </source>
</evidence>
<dbReference type="FunFam" id="3.30.40.10:FF:000007">
    <property type="entry name" value="Bromodomain containing 1, isoform CRA_b"/>
    <property type="match status" value="1"/>
</dbReference>
<dbReference type="CDD" id="cd05839">
    <property type="entry name" value="PWWP_BRPF"/>
    <property type="match status" value="1"/>
</dbReference>
<dbReference type="SMART" id="SM00293">
    <property type="entry name" value="PWWP"/>
    <property type="match status" value="1"/>
</dbReference>
<keyword evidence="3" id="KW-0677">Repeat</keyword>
<comment type="subcellular location">
    <subcellularLocation>
        <location evidence="1">Nucleus</location>
    </subcellularLocation>
</comment>
<dbReference type="InterPro" id="IPR013083">
    <property type="entry name" value="Znf_RING/FYVE/PHD"/>
</dbReference>
<dbReference type="GO" id="GO:0006357">
    <property type="term" value="P:regulation of transcription by RNA polymerase II"/>
    <property type="evidence" value="ECO:0007669"/>
    <property type="project" value="TreeGrafter"/>
</dbReference>
<protein>
    <submittedName>
        <fullName evidence="15">Bromodomain and PHD finger-containing protein 1</fullName>
    </submittedName>
</protein>
<evidence type="ECO:0000256" key="10">
    <source>
        <dbReference type="SAM" id="MobiDB-lite"/>
    </source>
</evidence>
<dbReference type="Pfam" id="PF04641">
    <property type="entry name" value="Rtf2"/>
    <property type="match status" value="1"/>
</dbReference>